<organism evidence="1 2">
    <name type="scientific">Racocetra persica</name>
    <dbReference type="NCBI Taxonomy" id="160502"/>
    <lineage>
        <taxon>Eukaryota</taxon>
        <taxon>Fungi</taxon>
        <taxon>Fungi incertae sedis</taxon>
        <taxon>Mucoromycota</taxon>
        <taxon>Glomeromycotina</taxon>
        <taxon>Glomeromycetes</taxon>
        <taxon>Diversisporales</taxon>
        <taxon>Gigasporaceae</taxon>
        <taxon>Racocetra</taxon>
    </lineage>
</organism>
<evidence type="ECO:0000313" key="1">
    <source>
        <dbReference type="EMBL" id="CAG8847150.1"/>
    </source>
</evidence>
<feature type="non-terminal residue" evidence="1">
    <location>
        <position position="1"/>
    </location>
</feature>
<accession>A0ACA9STB7</accession>
<comment type="caution">
    <text evidence="1">The sequence shown here is derived from an EMBL/GenBank/DDBJ whole genome shotgun (WGS) entry which is preliminary data.</text>
</comment>
<feature type="non-terminal residue" evidence="1">
    <location>
        <position position="58"/>
    </location>
</feature>
<sequence>SQDNEIEITYPSEYSEFSLNGIELNIALDEKLFERVSKICPTPHGMCEECQEPNTDNS</sequence>
<reference evidence="1" key="1">
    <citation type="submission" date="2021-06" db="EMBL/GenBank/DDBJ databases">
        <authorList>
            <person name="Kallberg Y."/>
            <person name="Tangrot J."/>
            <person name="Rosling A."/>
        </authorList>
    </citation>
    <scope>NUCLEOTIDE SEQUENCE</scope>
    <source>
        <strain evidence="1">MA461A</strain>
    </source>
</reference>
<evidence type="ECO:0000313" key="2">
    <source>
        <dbReference type="Proteomes" id="UP000789920"/>
    </source>
</evidence>
<keyword evidence="2" id="KW-1185">Reference proteome</keyword>
<protein>
    <submittedName>
        <fullName evidence="1">12301_t:CDS:1</fullName>
    </submittedName>
</protein>
<name>A0ACA9STB7_9GLOM</name>
<dbReference type="Proteomes" id="UP000789920">
    <property type="component" value="Unassembled WGS sequence"/>
</dbReference>
<proteinExistence type="predicted"/>
<dbReference type="EMBL" id="CAJVQC010154500">
    <property type="protein sequence ID" value="CAG8847150.1"/>
    <property type="molecule type" value="Genomic_DNA"/>
</dbReference>
<gene>
    <name evidence="1" type="ORF">RPERSI_LOCUS34498</name>
</gene>